<evidence type="ECO:0000256" key="3">
    <source>
        <dbReference type="SAM" id="Coils"/>
    </source>
</evidence>
<dbReference type="Proteomes" id="UP001432322">
    <property type="component" value="Unassembled WGS sequence"/>
</dbReference>
<dbReference type="PANTHER" id="PTHR48103:SF2">
    <property type="entry name" value="MIDASIN"/>
    <property type="match status" value="1"/>
</dbReference>
<sequence length="1051" mass="119955">MAVVESIIQSLEKWRQLVGGDGHGADEASSHPFLRSLYQSREKIAAEMEKIDEEGEEKRAYREDSRQYSVMCREMHSLLKVCGKVGSLVGGERWKEQEDLDLMSTHIGSAIKSTHTFLEESLIRFGSLMDVMGGYWNAVWIVHVSLNTIHHEMTQHSTRLSLISTTAFPRHLESPAVSWLGPLRHSLVEWAIRATSPLSLDLQSALVEWKVAKGETGLVELEWTRNQWQKWYEKHGAKADAKEFEYKEKSMEEKEEIEMEEMFSGLSGMDGVMGEEALVTLLEAFTEKKKEEEEERAFDGGRKRLVAAIAYLNSLSSECGVKEKWKNAGLDASLFAFTALERADGSVMDVYRETSRVQMKVAIEECERLKEKTEELREKWPEIQSLSLIIDAIESLMDSSLSIGQMRMAEKLEKIIEESEEWEKLADRAHSLEAVLSPLRERLVEWKKMEILCWNRLVHRVKKDCEETAALVAYPLFEVLLKEDSSDESIVAMAADWISHASLIDFNQRLRSVQCLAAWAHVVNKCVVEEKLLRVVGYFGQFRAKVNAALKDIVDPIERLMKDLVRIAQYKDLNILSIKASSKKNHAQLFKMVRRLKNEGGAQMSSLMDVTIDIEGWRRVEGEKEGMEENGEGEDGRVKRARELSREIIEKRGEALDCQAWIEMGETIDTVRKECEARIEYSGEEKEMESQQGRERNSRQRAVALVIKESQIVGVNSRRGMTLNEEEISRRALTDINPLVDKRRNVVRALGLARSILIRRGMKPNQQLSTSTRGHFLGMVEYGCHYAIENEGRIDGWKRIEKEMERLEGCMRNEVENGEEMDGGFNHGDVKDSAEMIKSQWNQLDQVIRSMKMRLTTVPATVPEEADESWSPLSRLSSSSTDELAQVSKIVEDVNNLSERILHQLTTVADSGVCGVYSRSTVTSASAVIVELVTEWMGRMEAVKNWFDEESDVMRGILEKMQSAIKVNMLVESEGEVFSLPTQSVLLFIQRLYKSSVERGEEWQMKEIDRLSKSATTLGEARPEELCKGSSLMVLKTTIDYNLWRRKICWA</sequence>
<comment type="caution">
    <text evidence="4">The sequence shown here is derived from an EMBL/GenBank/DDBJ whole genome shotgun (WGS) entry which is preliminary data.</text>
</comment>
<evidence type="ECO:0000256" key="2">
    <source>
        <dbReference type="ARBA" id="ARBA00022840"/>
    </source>
</evidence>
<organism evidence="4 5">
    <name type="scientific">Pristionchus fissidentatus</name>
    <dbReference type="NCBI Taxonomy" id="1538716"/>
    <lineage>
        <taxon>Eukaryota</taxon>
        <taxon>Metazoa</taxon>
        <taxon>Ecdysozoa</taxon>
        <taxon>Nematoda</taxon>
        <taxon>Chromadorea</taxon>
        <taxon>Rhabditida</taxon>
        <taxon>Rhabditina</taxon>
        <taxon>Diplogasteromorpha</taxon>
        <taxon>Diplogasteroidea</taxon>
        <taxon>Neodiplogasteridae</taxon>
        <taxon>Pristionchus</taxon>
    </lineage>
</organism>
<gene>
    <name evidence="4" type="ORF">PFISCL1PPCAC_21503</name>
</gene>
<keyword evidence="2" id="KW-0067">ATP-binding</keyword>
<keyword evidence="1" id="KW-0547">Nucleotide-binding</keyword>
<reference evidence="4" key="1">
    <citation type="submission" date="2023-10" db="EMBL/GenBank/DDBJ databases">
        <title>Genome assembly of Pristionchus species.</title>
        <authorList>
            <person name="Yoshida K."/>
            <person name="Sommer R.J."/>
        </authorList>
    </citation>
    <scope>NUCLEOTIDE SEQUENCE</scope>
    <source>
        <strain evidence="4">RS5133</strain>
    </source>
</reference>
<protein>
    <submittedName>
        <fullName evidence="4">Uncharacterized protein</fullName>
    </submittedName>
</protein>
<dbReference type="GO" id="GO:0000055">
    <property type="term" value="P:ribosomal large subunit export from nucleus"/>
    <property type="evidence" value="ECO:0007669"/>
    <property type="project" value="TreeGrafter"/>
</dbReference>
<dbReference type="GO" id="GO:0030687">
    <property type="term" value="C:preribosome, large subunit precursor"/>
    <property type="evidence" value="ECO:0007669"/>
    <property type="project" value="TreeGrafter"/>
</dbReference>
<dbReference type="GO" id="GO:0005634">
    <property type="term" value="C:nucleus"/>
    <property type="evidence" value="ECO:0007669"/>
    <property type="project" value="TreeGrafter"/>
</dbReference>
<evidence type="ECO:0000313" key="5">
    <source>
        <dbReference type="Proteomes" id="UP001432322"/>
    </source>
</evidence>
<accession>A0AAV5WE65</accession>
<dbReference type="GO" id="GO:0005524">
    <property type="term" value="F:ATP binding"/>
    <property type="evidence" value="ECO:0007669"/>
    <property type="project" value="UniProtKB-KW"/>
</dbReference>
<evidence type="ECO:0000313" key="4">
    <source>
        <dbReference type="EMBL" id="GMT30206.1"/>
    </source>
</evidence>
<dbReference type="AlphaFoldDB" id="A0AAV5WE65"/>
<feature type="coiled-coil region" evidence="3">
    <location>
        <begin position="34"/>
        <end position="64"/>
    </location>
</feature>
<dbReference type="GO" id="GO:0000027">
    <property type="term" value="P:ribosomal large subunit assembly"/>
    <property type="evidence" value="ECO:0007669"/>
    <property type="project" value="TreeGrafter"/>
</dbReference>
<name>A0AAV5WE65_9BILA</name>
<keyword evidence="5" id="KW-1185">Reference proteome</keyword>
<evidence type="ECO:0000256" key="1">
    <source>
        <dbReference type="ARBA" id="ARBA00022741"/>
    </source>
</evidence>
<keyword evidence="3" id="KW-0175">Coiled coil</keyword>
<dbReference type="PANTHER" id="PTHR48103">
    <property type="entry name" value="MIDASIN-RELATED"/>
    <property type="match status" value="1"/>
</dbReference>
<dbReference type="EMBL" id="BTSY01000005">
    <property type="protein sequence ID" value="GMT30206.1"/>
    <property type="molecule type" value="Genomic_DNA"/>
</dbReference>
<feature type="coiled-coil region" evidence="3">
    <location>
        <begin position="352"/>
        <end position="379"/>
    </location>
</feature>
<proteinExistence type="predicted"/>